<dbReference type="EMBL" id="JACEIK010000516">
    <property type="protein sequence ID" value="MCD7458356.1"/>
    <property type="molecule type" value="Genomic_DNA"/>
</dbReference>
<sequence>MGALPGARCHYLGTIPSAAQKQDGTRPGTRNYSSGATASTRLPSLLQNSDCDPQGTNESKVEAVASRPFYLIRRFISVSSDLIDE</sequence>
<reference evidence="2 3" key="1">
    <citation type="journal article" date="2021" name="BMC Genomics">
        <title>Datura genome reveals duplications of psychoactive alkaloid biosynthetic genes and high mutation rate following tissue culture.</title>
        <authorList>
            <person name="Rajewski A."/>
            <person name="Carter-House D."/>
            <person name="Stajich J."/>
            <person name="Litt A."/>
        </authorList>
    </citation>
    <scope>NUCLEOTIDE SEQUENCE [LARGE SCALE GENOMIC DNA]</scope>
    <source>
        <strain evidence="2">AR-01</strain>
    </source>
</reference>
<gene>
    <name evidence="2" type="ORF">HAX54_038002</name>
</gene>
<feature type="region of interest" description="Disordered" evidence="1">
    <location>
        <begin position="15"/>
        <end position="59"/>
    </location>
</feature>
<evidence type="ECO:0000313" key="3">
    <source>
        <dbReference type="Proteomes" id="UP000823775"/>
    </source>
</evidence>
<keyword evidence="3" id="KW-1185">Reference proteome</keyword>
<proteinExistence type="predicted"/>
<dbReference type="Proteomes" id="UP000823775">
    <property type="component" value="Unassembled WGS sequence"/>
</dbReference>
<organism evidence="2 3">
    <name type="scientific">Datura stramonium</name>
    <name type="common">Jimsonweed</name>
    <name type="synonym">Common thornapple</name>
    <dbReference type="NCBI Taxonomy" id="4076"/>
    <lineage>
        <taxon>Eukaryota</taxon>
        <taxon>Viridiplantae</taxon>
        <taxon>Streptophyta</taxon>
        <taxon>Embryophyta</taxon>
        <taxon>Tracheophyta</taxon>
        <taxon>Spermatophyta</taxon>
        <taxon>Magnoliopsida</taxon>
        <taxon>eudicotyledons</taxon>
        <taxon>Gunneridae</taxon>
        <taxon>Pentapetalae</taxon>
        <taxon>asterids</taxon>
        <taxon>lamiids</taxon>
        <taxon>Solanales</taxon>
        <taxon>Solanaceae</taxon>
        <taxon>Solanoideae</taxon>
        <taxon>Datureae</taxon>
        <taxon>Datura</taxon>
    </lineage>
</organism>
<name>A0ABS8SHJ6_DATST</name>
<comment type="caution">
    <text evidence="2">The sequence shown here is derived from an EMBL/GenBank/DDBJ whole genome shotgun (WGS) entry which is preliminary data.</text>
</comment>
<evidence type="ECO:0000256" key="1">
    <source>
        <dbReference type="SAM" id="MobiDB-lite"/>
    </source>
</evidence>
<evidence type="ECO:0000313" key="2">
    <source>
        <dbReference type="EMBL" id="MCD7458356.1"/>
    </source>
</evidence>
<protein>
    <submittedName>
        <fullName evidence="2">Uncharacterized protein</fullName>
    </submittedName>
</protein>
<accession>A0ABS8SHJ6</accession>
<feature type="compositionally biased region" description="Polar residues" evidence="1">
    <location>
        <begin position="17"/>
        <end position="58"/>
    </location>
</feature>